<dbReference type="GO" id="GO:0032259">
    <property type="term" value="P:methylation"/>
    <property type="evidence" value="ECO:0007669"/>
    <property type="project" value="UniProtKB-KW"/>
</dbReference>
<evidence type="ECO:0000259" key="12">
    <source>
        <dbReference type="PROSITE" id="PS50013"/>
    </source>
</evidence>
<dbReference type="Gene3D" id="2.170.270.10">
    <property type="entry name" value="SET domain"/>
    <property type="match status" value="1"/>
</dbReference>
<keyword evidence="8" id="KW-0862">Zinc</keyword>
<evidence type="ECO:0000256" key="1">
    <source>
        <dbReference type="ARBA" id="ARBA00004123"/>
    </source>
</evidence>
<dbReference type="AlphaFoldDB" id="A0A9P0F7P2"/>
<dbReference type="GO" id="GO:0008270">
    <property type="term" value="F:zinc ion binding"/>
    <property type="evidence" value="ECO:0007669"/>
    <property type="project" value="InterPro"/>
</dbReference>
<feature type="region of interest" description="Disordered" evidence="11">
    <location>
        <begin position="204"/>
        <end position="251"/>
    </location>
</feature>
<sequence>MDPTPSHIDENPAMGPTCAEAIANLEAIMNSAQDCLRKLQSVSSETPTTEESPSKKQTSSNESVSTECDSGFGSTVSTSNLGENLPDSNQEMEICDQEAFLKPERNTNSSEATDNLEPSSTSFPHDVPMHSTNIQWNKSAGKLDDPTQLIASSTQTPIEEAISNYVERRFVLVGSPMDRSYEVRPYLKLRKNLAHPRKTYLLSQCSPGKFSPQKNSPSRRTSILQPLSASPSTADYFDRKHSDCSSSPRRFASDLPTLLKTPFSSDLFSKKSGLVDNLKEKQIEDSRDASASKKVNPGPVPFDKRKRKRKTPFIYLKKFTKPKKNSSVGDMLSPPEEYEVEYIESHKILENNECMFFVKWIGWDASDNTWEPITNLLNCQEKLVGYFEQLLRSNEHKQISLLRKNANLRELRQTLSRTSEEELNQLLSTYRSSQGIKLPVPNRDFIDKALLLFTKQLPKEMLEPMKKRLRHELLLEKLCAHRKAQLVSLQEWELEINFLAQNSALITVENNVDLEGPPPNFNYINHYLPGAGVIIPNDPPFGCDCPGGCTVSSQLCCGKESGFAYDQHGRIKVPRGTPIYECNNRCTCPVKCRNRVIQRGQHYRLCIFKTSNGCGWGVKALDDIKKGSFITKYVGEVVTAEEAAVRSNTDSKFYLFDLDFNCPDNSPCPFTVDASVYGNISHFINHSCDPNLAIYASWINCLDPNLPLLVLFAIKDIRKGEELCFSYSQTDTSRRRKGEVKCRCNTANCRKYVF</sequence>
<dbReference type="InterPro" id="IPR023780">
    <property type="entry name" value="Chromo_domain"/>
</dbReference>
<dbReference type="Pfam" id="PF00385">
    <property type="entry name" value="Chromo"/>
    <property type="match status" value="1"/>
</dbReference>
<dbReference type="SMART" id="SM00317">
    <property type="entry name" value="SET"/>
    <property type="match status" value="1"/>
</dbReference>
<dbReference type="PROSITE" id="PS00598">
    <property type="entry name" value="CHROMO_1"/>
    <property type="match status" value="1"/>
</dbReference>
<evidence type="ECO:0000256" key="9">
    <source>
        <dbReference type="ARBA" id="ARBA00023242"/>
    </source>
</evidence>
<evidence type="ECO:0000256" key="7">
    <source>
        <dbReference type="ARBA" id="ARBA00022723"/>
    </source>
</evidence>
<dbReference type="KEGG" id="btab:109038184"/>
<comment type="subcellular location">
    <subcellularLocation>
        <location evidence="2">Chromosome</location>
        <location evidence="2">Centromere</location>
    </subcellularLocation>
    <subcellularLocation>
        <location evidence="1">Nucleus</location>
    </subcellularLocation>
</comment>
<dbReference type="SMART" id="SM00298">
    <property type="entry name" value="CHROMO"/>
    <property type="match status" value="1"/>
</dbReference>
<evidence type="ECO:0000256" key="2">
    <source>
        <dbReference type="ARBA" id="ARBA00004584"/>
    </source>
</evidence>
<dbReference type="PROSITE" id="PS50280">
    <property type="entry name" value="SET"/>
    <property type="match status" value="1"/>
</dbReference>
<dbReference type="Proteomes" id="UP001152759">
    <property type="component" value="Chromosome 9"/>
</dbReference>
<dbReference type="PROSITE" id="PS50868">
    <property type="entry name" value="POST_SET"/>
    <property type="match status" value="1"/>
</dbReference>
<name>A0A9P0F7P2_BEMTA</name>
<feature type="compositionally biased region" description="Polar residues" evidence="11">
    <location>
        <begin position="106"/>
        <end position="123"/>
    </location>
</feature>
<feature type="compositionally biased region" description="Polar residues" evidence="11">
    <location>
        <begin position="55"/>
        <end position="88"/>
    </location>
</feature>
<feature type="compositionally biased region" description="Polar residues" evidence="11">
    <location>
        <begin position="204"/>
        <end position="233"/>
    </location>
</feature>
<dbReference type="Pfam" id="PF00856">
    <property type="entry name" value="SET"/>
    <property type="match status" value="1"/>
</dbReference>
<evidence type="ECO:0000256" key="8">
    <source>
        <dbReference type="ARBA" id="ARBA00022833"/>
    </source>
</evidence>
<feature type="domain" description="Chromo" evidence="12">
    <location>
        <begin position="338"/>
        <end position="398"/>
    </location>
</feature>
<keyword evidence="4" id="KW-0489">Methyltransferase</keyword>
<accession>A0A9P0F7P2</accession>
<dbReference type="InterPro" id="IPR023779">
    <property type="entry name" value="Chromodomain_CS"/>
</dbReference>
<organism evidence="16 17">
    <name type="scientific">Bemisia tabaci</name>
    <name type="common">Sweetpotato whitefly</name>
    <name type="synonym">Aleurodes tabaci</name>
    <dbReference type="NCBI Taxonomy" id="7038"/>
    <lineage>
        <taxon>Eukaryota</taxon>
        <taxon>Metazoa</taxon>
        <taxon>Ecdysozoa</taxon>
        <taxon>Arthropoda</taxon>
        <taxon>Hexapoda</taxon>
        <taxon>Insecta</taxon>
        <taxon>Pterygota</taxon>
        <taxon>Neoptera</taxon>
        <taxon>Paraneoptera</taxon>
        <taxon>Hemiptera</taxon>
        <taxon>Sternorrhyncha</taxon>
        <taxon>Aleyrodoidea</taxon>
        <taxon>Aleyrodidae</taxon>
        <taxon>Aleyrodinae</taxon>
        <taxon>Bemisia</taxon>
    </lineage>
</organism>
<keyword evidence="5" id="KW-0808">Transferase</keyword>
<dbReference type="Pfam" id="PF05033">
    <property type="entry name" value="Pre-SET"/>
    <property type="match status" value="1"/>
</dbReference>
<feature type="domain" description="Post-SET" evidence="15">
    <location>
        <begin position="738"/>
        <end position="754"/>
    </location>
</feature>
<keyword evidence="10" id="KW-0137">Centromere</keyword>
<evidence type="ECO:0000256" key="3">
    <source>
        <dbReference type="ARBA" id="ARBA00022454"/>
    </source>
</evidence>
<dbReference type="EMBL" id="OU963870">
    <property type="protein sequence ID" value="CAH0395499.1"/>
    <property type="molecule type" value="Genomic_DNA"/>
</dbReference>
<protein>
    <recommendedName>
        <fullName evidence="18">Histone-lysine N-methyltransferase</fullName>
    </recommendedName>
</protein>
<dbReference type="PROSITE" id="PS50867">
    <property type="entry name" value="PRE_SET"/>
    <property type="match status" value="1"/>
</dbReference>
<dbReference type="PANTHER" id="PTHR46223">
    <property type="entry name" value="HISTONE-LYSINE N-METHYLTRANSFERASE SUV39H"/>
    <property type="match status" value="1"/>
</dbReference>
<dbReference type="InterPro" id="IPR003616">
    <property type="entry name" value="Post-SET_dom"/>
</dbReference>
<evidence type="ECO:0000256" key="10">
    <source>
        <dbReference type="ARBA" id="ARBA00023328"/>
    </source>
</evidence>
<gene>
    <name evidence="16" type="ORF">BEMITA_LOCUS13678</name>
</gene>
<keyword evidence="6" id="KW-0949">S-adenosyl-L-methionine</keyword>
<evidence type="ECO:0000259" key="15">
    <source>
        <dbReference type="PROSITE" id="PS50868"/>
    </source>
</evidence>
<feature type="region of interest" description="Disordered" evidence="11">
    <location>
        <begin position="39"/>
        <end position="88"/>
    </location>
</feature>
<dbReference type="InterPro" id="IPR007728">
    <property type="entry name" value="Pre-SET_dom"/>
</dbReference>
<dbReference type="InterPro" id="IPR050973">
    <property type="entry name" value="H3K9_Histone-Lys_N-MTase"/>
</dbReference>
<evidence type="ECO:0000259" key="14">
    <source>
        <dbReference type="PROSITE" id="PS50867"/>
    </source>
</evidence>
<dbReference type="CDD" id="cd00024">
    <property type="entry name" value="CD_CSD"/>
    <property type="match status" value="1"/>
</dbReference>
<dbReference type="SMART" id="SM00468">
    <property type="entry name" value="PreSET"/>
    <property type="match status" value="1"/>
</dbReference>
<dbReference type="PANTHER" id="PTHR46223:SF4">
    <property type="entry name" value="HISTONE-LYSINE N-METHYLTRANSFERASE-RELATED"/>
    <property type="match status" value="1"/>
</dbReference>
<dbReference type="InterPro" id="IPR001214">
    <property type="entry name" value="SET_dom"/>
</dbReference>
<dbReference type="GO" id="GO:0005634">
    <property type="term" value="C:nucleus"/>
    <property type="evidence" value="ECO:0007669"/>
    <property type="project" value="UniProtKB-SubCell"/>
</dbReference>
<dbReference type="SUPFAM" id="SSF54160">
    <property type="entry name" value="Chromo domain-like"/>
    <property type="match status" value="1"/>
</dbReference>
<dbReference type="GO" id="GO:0000775">
    <property type="term" value="C:chromosome, centromeric region"/>
    <property type="evidence" value="ECO:0007669"/>
    <property type="project" value="UniProtKB-SubCell"/>
</dbReference>
<keyword evidence="3" id="KW-0158">Chromosome</keyword>
<dbReference type="CDD" id="cd10542">
    <property type="entry name" value="SET_SUV39H"/>
    <property type="match status" value="1"/>
</dbReference>
<dbReference type="GO" id="GO:0046974">
    <property type="term" value="F:histone H3K9 methyltransferase activity"/>
    <property type="evidence" value="ECO:0007669"/>
    <property type="project" value="TreeGrafter"/>
</dbReference>
<evidence type="ECO:0000313" key="17">
    <source>
        <dbReference type="Proteomes" id="UP001152759"/>
    </source>
</evidence>
<evidence type="ECO:0000259" key="13">
    <source>
        <dbReference type="PROSITE" id="PS50280"/>
    </source>
</evidence>
<evidence type="ECO:0008006" key="18">
    <source>
        <dbReference type="Google" id="ProtNLM"/>
    </source>
</evidence>
<feature type="region of interest" description="Disordered" evidence="11">
    <location>
        <begin position="106"/>
        <end position="126"/>
    </location>
</feature>
<dbReference type="SUPFAM" id="SSF82199">
    <property type="entry name" value="SET domain"/>
    <property type="match status" value="1"/>
</dbReference>
<dbReference type="InterPro" id="IPR000953">
    <property type="entry name" value="Chromo/chromo_shadow_dom"/>
</dbReference>
<keyword evidence="17" id="KW-1185">Reference proteome</keyword>
<reference evidence="16" key="1">
    <citation type="submission" date="2021-12" db="EMBL/GenBank/DDBJ databases">
        <authorList>
            <person name="King R."/>
        </authorList>
    </citation>
    <scope>NUCLEOTIDE SEQUENCE</scope>
</reference>
<feature type="domain" description="SET" evidence="13">
    <location>
        <begin position="603"/>
        <end position="728"/>
    </location>
</feature>
<dbReference type="InterPro" id="IPR046341">
    <property type="entry name" value="SET_dom_sf"/>
</dbReference>
<proteinExistence type="predicted"/>
<evidence type="ECO:0000256" key="6">
    <source>
        <dbReference type="ARBA" id="ARBA00022691"/>
    </source>
</evidence>
<evidence type="ECO:0000256" key="4">
    <source>
        <dbReference type="ARBA" id="ARBA00022603"/>
    </source>
</evidence>
<evidence type="ECO:0000256" key="11">
    <source>
        <dbReference type="SAM" id="MobiDB-lite"/>
    </source>
</evidence>
<evidence type="ECO:0000313" key="16">
    <source>
        <dbReference type="EMBL" id="CAH0395499.1"/>
    </source>
</evidence>
<dbReference type="PROSITE" id="PS50013">
    <property type="entry name" value="CHROMO_2"/>
    <property type="match status" value="1"/>
</dbReference>
<keyword evidence="9" id="KW-0539">Nucleus</keyword>
<keyword evidence="7" id="KW-0479">Metal-binding</keyword>
<dbReference type="Gene3D" id="2.40.50.40">
    <property type="match status" value="1"/>
</dbReference>
<dbReference type="InterPro" id="IPR016197">
    <property type="entry name" value="Chromo-like_dom_sf"/>
</dbReference>
<evidence type="ECO:0000256" key="5">
    <source>
        <dbReference type="ARBA" id="ARBA00022679"/>
    </source>
</evidence>
<feature type="domain" description="Pre-SET" evidence="14">
    <location>
        <begin position="541"/>
        <end position="600"/>
    </location>
</feature>